<name>D8LIB1_ECTSI</name>
<evidence type="ECO:0000313" key="1">
    <source>
        <dbReference type="EMBL" id="CBN79414.1"/>
    </source>
</evidence>
<dbReference type="OrthoDB" id="58838at2759"/>
<organism evidence="1 2">
    <name type="scientific">Ectocarpus siliculosus</name>
    <name type="common">Brown alga</name>
    <name type="synonym">Conferva siliculosa</name>
    <dbReference type="NCBI Taxonomy" id="2880"/>
    <lineage>
        <taxon>Eukaryota</taxon>
        <taxon>Sar</taxon>
        <taxon>Stramenopiles</taxon>
        <taxon>Ochrophyta</taxon>
        <taxon>PX clade</taxon>
        <taxon>Phaeophyceae</taxon>
        <taxon>Ectocarpales</taxon>
        <taxon>Ectocarpaceae</taxon>
        <taxon>Ectocarpus</taxon>
    </lineage>
</organism>
<dbReference type="InterPro" id="IPR038765">
    <property type="entry name" value="Papain-like_cys_pep_sf"/>
</dbReference>
<accession>D8LIB1</accession>
<keyword evidence="2" id="KW-1185">Reference proteome</keyword>
<sequence>MWAKHSSPMMIRRAKRAAIFASPFVAVGLWAGYVLKERRKAPAEVRFSIGSADDVLTEQLKTGDVLLFSRRWTQMLPAGAALSVMKRSVFDSRFDHAGVVVADRFGTPHVAEVTYTGIKLRRFDERILRSKCNEIMLIPVNFKCSEETRAKVERHVKGLTYREPIANTLWIDLLGALKLKTTKPGEWGKPPKYVTEPPIIGKIVPASPAVQLVMSCLDMAGAADGAAVAEWKYPLAITPKDLENCEVPLKEGANFGEPHTVRVRQ</sequence>
<proteinExistence type="predicted"/>
<dbReference type="SUPFAM" id="SSF54001">
    <property type="entry name" value="Cysteine proteinases"/>
    <property type="match status" value="1"/>
</dbReference>
<dbReference type="InParanoid" id="D8LIB1"/>
<gene>
    <name evidence="1" type="ORF">Esi_0210_0013</name>
</gene>
<dbReference type="AlphaFoldDB" id="D8LIB1"/>
<dbReference type="Gene3D" id="3.90.1720.10">
    <property type="entry name" value="endopeptidase domain like (from Nostoc punctiforme)"/>
    <property type="match status" value="1"/>
</dbReference>
<dbReference type="eggNOG" id="ENOG502S0RR">
    <property type="taxonomic scope" value="Eukaryota"/>
</dbReference>
<dbReference type="Proteomes" id="UP000002630">
    <property type="component" value="Linkage Group LG25"/>
</dbReference>
<reference evidence="1 2" key="1">
    <citation type="journal article" date="2010" name="Nature">
        <title>The Ectocarpus genome and the independent evolution of multicellularity in brown algae.</title>
        <authorList>
            <person name="Cock J.M."/>
            <person name="Sterck L."/>
            <person name="Rouze P."/>
            <person name="Scornet D."/>
            <person name="Allen A.E."/>
            <person name="Amoutzias G."/>
            <person name="Anthouard V."/>
            <person name="Artiguenave F."/>
            <person name="Aury J.M."/>
            <person name="Badger J.H."/>
            <person name="Beszteri B."/>
            <person name="Billiau K."/>
            <person name="Bonnet E."/>
            <person name="Bothwell J.H."/>
            <person name="Bowler C."/>
            <person name="Boyen C."/>
            <person name="Brownlee C."/>
            <person name="Carrano C.J."/>
            <person name="Charrier B."/>
            <person name="Cho G.Y."/>
            <person name="Coelho S.M."/>
            <person name="Collen J."/>
            <person name="Corre E."/>
            <person name="Da Silva C."/>
            <person name="Delage L."/>
            <person name="Delaroque N."/>
            <person name="Dittami S.M."/>
            <person name="Doulbeau S."/>
            <person name="Elias M."/>
            <person name="Farnham G."/>
            <person name="Gachon C.M."/>
            <person name="Gschloessl B."/>
            <person name="Heesch S."/>
            <person name="Jabbari K."/>
            <person name="Jubin C."/>
            <person name="Kawai H."/>
            <person name="Kimura K."/>
            <person name="Kloareg B."/>
            <person name="Kupper F.C."/>
            <person name="Lang D."/>
            <person name="Le Bail A."/>
            <person name="Leblanc C."/>
            <person name="Lerouge P."/>
            <person name="Lohr M."/>
            <person name="Lopez P.J."/>
            <person name="Martens C."/>
            <person name="Maumus F."/>
            <person name="Michel G."/>
            <person name="Miranda-Saavedra D."/>
            <person name="Morales J."/>
            <person name="Moreau H."/>
            <person name="Motomura T."/>
            <person name="Nagasato C."/>
            <person name="Napoli C.A."/>
            <person name="Nelson D.R."/>
            <person name="Nyvall-Collen P."/>
            <person name="Peters A.F."/>
            <person name="Pommier C."/>
            <person name="Potin P."/>
            <person name="Poulain J."/>
            <person name="Quesneville H."/>
            <person name="Read B."/>
            <person name="Rensing S.A."/>
            <person name="Ritter A."/>
            <person name="Rousvoal S."/>
            <person name="Samanta M."/>
            <person name="Samson G."/>
            <person name="Schroeder D.C."/>
            <person name="Segurens B."/>
            <person name="Strittmatter M."/>
            <person name="Tonon T."/>
            <person name="Tregear J.W."/>
            <person name="Valentin K."/>
            <person name="von Dassow P."/>
            <person name="Yamagishi T."/>
            <person name="Van de Peer Y."/>
            <person name="Wincker P."/>
        </authorList>
    </citation>
    <scope>NUCLEOTIDE SEQUENCE [LARGE SCALE GENOMIC DNA]</scope>
    <source>
        <strain evidence="2">Ec32 / CCAP1310/4</strain>
    </source>
</reference>
<protein>
    <submittedName>
        <fullName evidence="1">Uncharacterized protein</fullName>
    </submittedName>
</protein>
<dbReference type="EMBL" id="FN649750">
    <property type="protein sequence ID" value="CBN79414.1"/>
    <property type="molecule type" value="Genomic_DNA"/>
</dbReference>
<evidence type="ECO:0000313" key="2">
    <source>
        <dbReference type="Proteomes" id="UP000002630"/>
    </source>
</evidence>
<dbReference type="EMBL" id="FN648388">
    <property type="protein sequence ID" value="CBN79414.1"/>
    <property type="molecule type" value="Genomic_DNA"/>
</dbReference>